<dbReference type="PANTHER" id="PTHR43000">
    <property type="entry name" value="DTDP-D-GLUCOSE 4,6-DEHYDRATASE-RELATED"/>
    <property type="match status" value="1"/>
</dbReference>
<evidence type="ECO:0000256" key="2">
    <source>
        <dbReference type="ARBA" id="ARBA00007637"/>
    </source>
</evidence>
<comment type="similarity">
    <text evidence="2">Belongs to the NAD(P)-dependent epimerase/dehydratase family.</text>
</comment>
<dbReference type="Pfam" id="PF01370">
    <property type="entry name" value="Epimerase"/>
    <property type="match status" value="1"/>
</dbReference>
<sequence length="309" mass="33139">MGPIIITGGAGIVGRHAVAALIAMGHEVHVLTRALSRRQPPETGGAHFHACDLRDHTATDAVLCDIRPEVLVHFAWTTAHGKFWSDPANADWRDASKAMVGAFIRLGGRRVVGAGTCAEYDWRAPALADGLCDEADTPLTPHTPYGAAKHQFHDWLSRQDVESAWGRLFFLYGAGEDPARFVPYVIRSLLGGAPALCASGRAVRDVMDTRDAGRAFALLATGSFRGPLNVASGEGHALADIARLIAARLERPDLVRLGARPDRPDDPPRLVADVARLRGEVGFTPTITLQQGIDDAIAGWRTAIENGED</sequence>
<dbReference type="Proteomes" id="UP000295304">
    <property type="component" value="Unassembled WGS sequence"/>
</dbReference>
<dbReference type="OrthoDB" id="7305551at2"/>
<proteinExistence type="inferred from homology"/>
<reference evidence="4 5" key="1">
    <citation type="submission" date="2019-03" db="EMBL/GenBank/DDBJ databases">
        <title>Genomic Encyclopedia of Type Strains, Phase IV (KMG-IV): sequencing the most valuable type-strain genomes for metagenomic binning, comparative biology and taxonomic classification.</title>
        <authorList>
            <person name="Goeker M."/>
        </authorList>
    </citation>
    <scope>NUCLEOTIDE SEQUENCE [LARGE SCALE GENOMIC DNA]</scope>
    <source>
        <strain evidence="4 5">DSM 101688</strain>
    </source>
</reference>
<dbReference type="AlphaFoldDB" id="A0A4R3JGF4"/>
<dbReference type="Gene3D" id="3.40.50.720">
    <property type="entry name" value="NAD(P)-binding Rossmann-like Domain"/>
    <property type="match status" value="1"/>
</dbReference>
<gene>
    <name evidence="4" type="ORF">EDD55_101324</name>
</gene>
<evidence type="ECO:0000313" key="5">
    <source>
        <dbReference type="Proteomes" id="UP000295304"/>
    </source>
</evidence>
<evidence type="ECO:0000313" key="4">
    <source>
        <dbReference type="EMBL" id="TCS64992.1"/>
    </source>
</evidence>
<evidence type="ECO:0000256" key="1">
    <source>
        <dbReference type="ARBA" id="ARBA00005125"/>
    </source>
</evidence>
<comment type="pathway">
    <text evidence="1">Bacterial outer membrane biogenesis; LPS O-antigen biosynthesis.</text>
</comment>
<dbReference type="EMBL" id="SLZW01000001">
    <property type="protein sequence ID" value="TCS64992.1"/>
    <property type="molecule type" value="Genomic_DNA"/>
</dbReference>
<dbReference type="RefSeq" id="WP_132937715.1">
    <property type="nucleotide sequence ID" value="NZ_CP119676.1"/>
</dbReference>
<dbReference type="InterPro" id="IPR001509">
    <property type="entry name" value="Epimerase_deHydtase"/>
</dbReference>
<feature type="domain" description="NAD-dependent epimerase/dehydratase" evidence="3">
    <location>
        <begin position="4"/>
        <end position="222"/>
    </location>
</feature>
<protein>
    <submittedName>
        <fullName evidence="4">Nucleoside-diphosphate-sugar epimerase</fullName>
    </submittedName>
</protein>
<keyword evidence="5" id="KW-1185">Reference proteome</keyword>
<dbReference type="InterPro" id="IPR036291">
    <property type="entry name" value="NAD(P)-bd_dom_sf"/>
</dbReference>
<organism evidence="4 5">
    <name type="scientific">Varunaivibrio sulfuroxidans</name>
    <dbReference type="NCBI Taxonomy" id="1773489"/>
    <lineage>
        <taxon>Bacteria</taxon>
        <taxon>Pseudomonadati</taxon>
        <taxon>Pseudomonadota</taxon>
        <taxon>Alphaproteobacteria</taxon>
        <taxon>Rhodospirillales</taxon>
        <taxon>Magnetovibrionaceae</taxon>
        <taxon>Varunaivibrio</taxon>
    </lineage>
</organism>
<name>A0A4R3JGF4_9PROT</name>
<comment type="caution">
    <text evidence="4">The sequence shown here is derived from an EMBL/GenBank/DDBJ whole genome shotgun (WGS) entry which is preliminary data.</text>
</comment>
<accession>A0A4R3JGF4</accession>
<dbReference type="SUPFAM" id="SSF51735">
    <property type="entry name" value="NAD(P)-binding Rossmann-fold domains"/>
    <property type="match status" value="1"/>
</dbReference>
<evidence type="ECO:0000259" key="3">
    <source>
        <dbReference type="Pfam" id="PF01370"/>
    </source>
</evidence>